<dbReference type="AlphaFoldDB" id="A0A812YF80"/>
<gene>
    <name evidence="1" type="ORF">SPIL2461_LOCUS22589</name>
</gene>
<comment type="caution">
    <text evidence="1">The sequence shown here is derived from an EMBL/GenBank/DDBJ whole genome shotgun (WGS) entry which is preliminary data.</text>
</comment>
<evidence type="ECO:0000313" key="1">
    <source>
        <dbReference type="EMBL" id="CAE7768611.1"/>
    </source>
</evidence>
<organism evidence="1 2">
    <name type="scientific">Symbiodinium pilosum</name>
    <name type="common">Dinoflagellate</name>
    <dbReference type="NCBI Taxonomy" id="2952"/>
    <lineage>
        <taxon>Eukaryota</taxon>
        <taxon>Sar</taxon>
        <taxon>Alveolata</taxon>
        <taxon>Dinophyceae</taxon>
        <taxon>Suessiales</taxon>
        <taxon>Symbiodiniaceae</taxon>
        <taxon>Symbiodinium</taxon>
    </lineage>
</organism>
<dbReference type="InterPro" id="IPR002110">
    <property type="entry name" value="Ankyrin_rpt"/>
</dbReference>
<sequence>MAHPELIVRRLSGEVLFQFSGDAEGLALLQVVPDVGRGLREALSEMDDRYDFPWLHQVVVPSKGILELGYSWEDAGRPQEVQIVTRSVWVEDRGQELLDHAKSSEPGSEKLLEACLRAPVYPDSEVAQERPLHASLRNCRKLELLVVKVEMLLYAKADPCSIEPRSQCSALALALYEMRLQCAETSEDLVKRLVLAKADVGTACLEFLRLAGGAGVVNQDAPWVARQLQQLPGLDINAKVKEEWPIQAASRSSVLIAVLVALGADPRPLCITAKSGSQLSQLVFPFLNVGDISVDMAQTESFVVGWAYECEKQPNKADPHNLAAAALQAAERGWPQAACQCLKVLGIMNCENDRRVDWYALESFREQLVLAAIERGGLEVVQHVVSHWLPPLPPSLLRCACRVGHAEITRFLLEEEAEPYGPLGDSPLQVAIDKCHVEVVDILCEVLRVKCQERRRALADLEAYSQNFEHRDSLVRYAKQRLNLRKVCRLADKVPSASMTEPPEKPPHMQICTEENSWQHAREMGCAVSWTI</sequence>
<name>A0A812YF80_SYMPI</name>
<dbReference type="SUPFAM" id="SSF48403">
    <property type="entry name" value="Ankyrin repeat"/>
    <property type="match status" value="1"/>
</dbReference>
<dbReference type="InterPro" id="IPR036770">
    <property type="entry name" value="Ankyrin_rpt-contain_sf"/>
</dbReference>
<keyword evidence="2" id="KW-1185">Reference proteome</keyword>
<proteinExistence type="predicted"/>
<dbReference type="Proteomes" id="UP000649617">
    <property type="component" value="Unassembled WGS sequence"/>
</dbReference>
<dbReference type="Gene3D" id="1.25.40.20">
    <property type="entry name" value="Ankyrin repeat-containing domain"/>
    <property type="match status" value="1"/>
</dbReference>
<protein>
    <submittedName>
        <fullName evidence="1">Uncharacterized protein</fullName>
    </submittedName>
</protein>
<reference evidence="1" key="1">
    <citation type="submission" date="2021-02" db="EMBL/GenBank/DDBJ databases">
        <authorList>
            <person name="Dougan E. K."/>
            <person name="Rhodes N."/>
            <person name="Thang M."/>
            <person name="Chan C."/>
        </authorList>
    </citation>
    <scope>NUCLEOTIDE SEQUENCE</scope>
</reference>
<dbReference type="EMBL" id="CAJNIZ010047475">
    <property type="protein sequence ID" value="CAE7768611.1"/>
    <property type="molecule type" value="Genomic_DNA"/>
</dbReference>
<evidence type="ECO:0000313" key="2">
    <source>
        <dbReference type="Proteomes" id="UP000649617"/>
    </source>
</evidence>
<dbReference type="Pfam" id="PF12796">
    <property type="entry name" value="Ank_2"/>
    <property type="match status" value="1"/>
</dbReference>
<accession>A0A812YF80</accession>